<gene>
    <name evidence="1" type="ORF">FRD01_19290</name>
</gene>
<keyword evidence="2" id="KW-1185">Reference proteome</keyword>
<dbReference type="AlphaFoldDB" id="A0A5B8XWL1"/>
<organism evidence="1 2">
    <name type="scientific">Microvenator marinus</name>
    <dbReference type="NCBI Taxonomy" id="2600177"/>
    <lineage>
        <taxon>Bacteria</taxon>
        <taxon>Deltaproteobacteria</taxon>
        <taxon>Bradymonadales</taxon>
        <taxon>Microvenatoraceae</taxon>
        <taxon>Microvenator</taxon>
    </lineage>
</organism>
<accession>A0A5B8XWL1</accession>
<name>A0A5B8XWL1_9DELT</name>
<evidence type="ECO:0000313" key="1">
    <source>
        <dbReference type="EMBL" id="QED29338.1"/>
    </source>
</evidence>
<protein>
    <submittedName>
        <fullName evidence="1">Uncharacterized protein</fullName>
    </submittedName>
</protein>
<proteinExistence type="predicted"/>
<sequence>MSHRIRPTQGVDRDALDVPSLVEASEAPSDIALTLEQDRIVSTLQGRWVDETVERTHHGWSIVSGEGPTLRLTDLRIARGSTIEDVTPLLRAAQLWACEHAGQWVVARLSRTMTFDELELAQNAAIGASDAWLFWATGFVHLYDPVSEVVEFAWRNPAW</sequence>
<evidence type="ECO:0000313" key="2">
    <source>
        <dbReference type="Proteomes" id="UP000321595"/>
    </source>
</evidence>
<dbReference type="EMBL" id="CP042467">
    <property type="protein sequence ID" value="QED29338.1"/>
    <property type="molecule type" value="Genomic_DNA"/>
</dbReference>
<dbReference type="RefSeq" id="WP_146962571.1">
    <property type="nucleotide sequence ID" value="NZ_CP042467.1"/>
</dbReference>
<dbReference type="Proteomes" id="UP000321595">
    <property type="component" value="Chromosome"/>
</dbReference>
<reference evidence="1 2" key="1">
    <citation type="submission" date="2019-08" db="EMBL/GenBank/DDBJ databases">
        <authorList>
            <person name="Liang Q."/>
        </authorList>
    </citation>
    <scope>NUCLEOTIDE SEQUENCE [LARGE SCALE GENOMIC DNA]</scope>
    <source>
        <strain evidence="1 2">V1718</strain>
    </source>
</reference>
<dbReference type="KEGG" id="bbae:FRD01_19290"/>